<keyword evidence="4 6" id="KW-1133">Transmembrane helix</keyword>
<evidence type="ECO:0000256" key="2">
    <source>
        <dbReference type="ARBA" id="ARBA00009399"/>
    </source>
</evidence>
<name>A0ABV9BX28_9GAMM</name>
<comment type="subcellular location">
    <subcellularLocation>
        <location evidence="1">Membrane</location>
        <topology evidence="1">Multi-pass membrane protein</topology>
    </subcellularLocation>
</comment>
<accession>A0ABV9BX28</accession>
<dbReference type="RefSeq" id="WP_266149785.1">
    <property type="nucleotide sequence ID" value="NZ_CP064028.1"/>
</dbReference>
<feature type="transmembrane region" description="Helical" evidence="6">
    <location>
        <begin position="53"/>
        <end position="71"/>
    </location>
</feature>
<dbReference type="InterPro" id="IPR007267">
    <property type="entry name" value="GtrA_DPMS_TM"/>
</dbReference>
<organism evidence="8 9">
    <name type="scientific">Dyella halodurans</name>
    <dbReference type="NCBI Taxonomy" id="1920171"/>
    <lineage>
        <taxon>Bacteria</taxon>
        <taxon>Pseudomonadati</taxon>
        <taxon>Pseudomonadota</taxon>
        <taxon>Gammaproteobacteria</taxon>
        <taxon>Lysobacterales</taxon>
        <taxon>Rhodanobacteraceae</taxon>
        <taxon>Dyella</taxon>
    </lineage>
</organism>
<comment type="caution">
    <text evidence="8">The sequence shown here is derived from an EMBL/GenBank/DDBJ whole genome shotgun (WGS) entry which is preliminary data.</text>
</comment>
<feature type="transmembrane region" description="Helical" evidence="6">
    <location>
        <begin position="91"/>
        <end position="114"/>
    </location>
</feature>
<reference evidence="9" key="1">
    <citation type="journal article" date="2019" name="Int. J. Syst. Evol. Microbiol.">
        <title>The Global Catalogue of Microorganisms (GCM) 10K type strain sequencing project: providing services to taxonomists for standard genome sequencing and annotation.</title>
        <authorList>
            <consortium name="The Broad Institute Genomics Platform"/>
            <consortium name="The Broad Institute Genome Sequencing Center for Infectious Disease"/>
            <person name="Wu L."/>
            <person name="Ma J."/>
        </authorList>
    </citation>
    <scope>NUCLEOTIDE SEQUENCE [LARGE SCALE GENOMIC DNA]</scope>
    <source>
        <strain evidence="9">CCM 4481</strain>
    </source>
</reference>
<dbReference type="Pfam" id="PF04138">
    <property type="entry name" value="GtrA_DPMS_TM"/>
    <property type="match status" value="1"/>
</dbReference>
<keyword evidence="5 6" id="KW-0472">Membrane</keyword>
<gene>
    <name evidence="8" type="ORF">ACFO5W_01505</name>
</gene>
<sequence>MINFVNRVSGLAHRFCLGLLPRSLISFFTVGALGMGVHLAIMKAGMIVLQLDFRIANLIAMIGAATFNYYFNNAATFSDKTLRGRSILVGYALYMGVTSLGLAISMGVSTIAYARGLPPVIAAVCGIVCGSMWNYLMSYAFVWRLITAVIAKRAR</sequence>
<keyword evidence="3 6" id="KW-0812">Transmembrane</keyword>
<evidence type="ECO:0000313" key="8">
    <source>
        <dbReference type="EMBL" id="MFC4525299.1"/>
    </source>
</evidence>
<evidence type="ECO:0000256" key="5">
    <source>
        <dbReference type="ARBA" id="ARBA00023136"/>
    </source>
</evidence>
<evidence type="ECO:0000256" key="3">
    <source>
        <dbReference type="ARBA" id="ARBA00022692"/>
    </source>
</evidence>
<comment type="similarity">
    <text evidence="2">Belongs to the GtrA family.</text>
</comment>
<evidence type="ECO:0000256" key="4">
    <source>
        <dbReference type="ARBA" id="ARBA00022989"/>
    </source>
</evidence>
<evidence type="ECO:0000256" key="1">
    <source>
        <dbReference type="ARBA" id="ARBA00004141"/>
    </source>
</evidence>
<dbReference type="PANTHER" id="PTHR38459">
    <property type="entry name" value="PROPHAGE BACTOPRENOL-LINKED GLUCOSE TRANSLOCASE HOMOLOG"/>
    <property type="match status" value="1"/>
</dbReference>
<evidence type="ECO:0000313" key="9">
    <source>
        <dbReference type="Proteomes" id="UP001595961"/>
    </source>
</evidence>
<evidence type="ECO:0000259" key="7">
    <source>
        <dbReference type="Pfam" id="PF04138"/>
    </source>
</evidence>
<dbReference type="Proteomes" id="UP001595961">
    <property type="component" value="Unassembled WGS sequence"/>
</dbReference>
<dbReference type="EMBL" id="JBHSGA010000003">
    <property type="protein sequence ID" value="MFC4525299.1"/>
    <property type="molecule type" value="Genomic_DNA"/>
</dbReference>
<feature type="transmembrane region" description="Helical" evidence="6">
    <location>
        <begin position="20"/>
        <end position="41"/>
    </location>
</feature>
<feature type="domain" description="GtrA/DPMS transmembrane" evidence="7">
    <location>
        <begin position="27"/>
        <end position="143"/>
    </location>
</feature>
<feature type="transmembrane region" description="Helical" evidence="6">
    <location>
        <begin position="120"/>
        <end position="146"/>
    </location>
</feature>
<dbReference type="InterPro" id="IPR051401">
    <property type="entry name" value="GtrA_CellWall_Glycosyl"/>
</dbReference>
<keyword evidence="9" id="KW-1185">Reference proteome</keyword>
<protein>
    <submittedName>
        <fullName evidence="8">GtrA family protein</fullName>
    </submittedName>
</protein>
<proteinExistence type="inferred from homology"/>
<evidence type="ECO:0000256" key="6">
    <source>
        <dbReference type="SAM" id="Phobius"/>
    </source>
</evidence>
<dbReference type="PANTHER" id="PTHR38459:SF1">
    <property type="entry name" value="PROPHAGE BACTOPRENOL-LINKED GLUCOSE TRANSLOCASE HOMOLOG"/>
    <property type="match status" value="1"/>
</dbReference>